<proteinExistence type="predicted"/>
<evidence type="ECO:0000259" key="4">
    <source>
        <dbReference type="Pfam" id="PF10672"/>
    </source>
</evidence>
<name>A0A6P1Y1K9_9SPIR</name>
<reference evidence="5 6" key="1">
    <citation type="submission" date="2020-01" db="EMBL/GenBank/DDBJ databases">
        <title>Complete genome sequence of a human oral phylogroup 1 Treponema sp. strain ATCC 700766, originally isolated from periodontitis dental plaque.</title>
        <authorList>
            <person name="Chan Y."/>
            <person name="Huo Y.-B."/>
            <person name="Yu X.-L."/>
            <person name="Zeng H."/>
            <person name="Leung W.-K."/>
            <person name="Watt R.M."/>
        </authorList>
    </citation>
    <scope>NUCLEOTIDE SEQUENCE [LARGE SCALE GENOMIC DNA]</scope>
    <source>
        <strain evidence="5 6">OMZ 804</strain>
    </source>
</reference>
<dbReference type="EMBL" id="CP048020">
    <property type="protein sequence ID" value="QHX43621.1"/>
    <property type="molecule type" value="Genomic_DNA"/>
</dbReference>
<accession>A0A6P1Y1K9</accession>
<evidence type="ECO:0000256" key="2">
    <source>
        <dbReference type="ARBA" id="ARBA00022679"/>
    </source>
</evidence>
<keyword evidence="2 5" id="KW-0808">Transferase</keyword>
<organism evidence="5 6">
    <name type="scientific">Treponema vincentii</name>
    <dbReference type="NCBI Taxonomy" id="69710"/>
    <lineage>
        <taxon>Bacteria</taxon>
        <taxon>Pseudomonadati</taxon>
        <taxon>Spirochaetota</taxon>
        <taxon>Spirochaetia</taxon>
        <taxon>Spirochaetales</taxon>
        <taxon>Treponemataceae</taxon>
        <taxon>Treponema</taxon>
    </lineage>
</organism>
<evidence type="ECO:0000256" key="1">
    <source>
        <dbReference type="ARBA" id="ARBA00022603"/>
    </source>
</evidence>
<dbReference type="InterPro" id="IPR019614">
    <property type="entry name" value="SAM-dep_methyl-trfase"/>
</dbReference>
<dbReference type="Proteomes" id="UP000464374">
    <property type="component" value="Chromosome"/>
</dbReference>
<keyword evidence="3" id="KW-0949">S-adenosyl-L-methionine</keyword>
<dbReference type="GO" id="GO:0032259">
    <property type="term" value="P:methylation"/>
    <property type="evidence" value="ECO:0007669"/>
    <property type="project" value="UniProtKB-KW"/>
</dbReference>
<feature type="domain" description="S-adenosylmethionine-dependent methyltransferase" evidence="4">
    <location>
        <begin position="92"/>
        <end position="285"/>
    </location>
</feature>
<sequence length="364" mass="42059">MNSFGLSNQTQTTLFYNRLVKRYKHLKKYARRLGIFAYRLYDKDIPEISVDVDLYIEDKTDRIFAVLTEYERSPRNKEGKTTASLSELTEALCAALQISAAQVYQKCRRRQRGEAQYEKIADSGKRIIVREGKCRFFVNVSDYLDTGLFLDHRPARLAVAESAAGKTVLNLFCYTASFSVHALVNGARQVCSVDLSKNYLQWAHENVQLNGVADPDRCRFVQNDVRLFLEQAAKRKERWDIIICDPPTFSNSKRTPQFFDVNRHWQDLIRSCCQVLAEEGVLYFSTNSRTLRFNTAELSDNLSGSMGADKFVCQNTLFTVQDISTQSIPEDFRNKKIHRLWKIRRSTTFSFENMRASTSLLHKN</sequence>
<dbReference type="PANTHER" id="PTHR43042:SF3">
    <property type="entry name" value="RIBOSOMAL RNA LARGE SUBUNIT METHYLTRANSFERASE YWBD-RELATED"/>
    <property type="match status" value="1"/>
</dbReference>
<protein>
    <submittedName>
        <fullName evidence="5">Methyltransferase domain-containing protein</fullName>
    </submittedName>
</protein>
<dbReference type="Gene3D" id="3.40.50.150">
    <property type="entry name" value="Vaccinia Virus protein VP39"/>
    <property type="match status" value="1"/>
</dbReference>
<dbReference type="GO" id="GO:0008168">
    <property type="term" value="F:methyltransferase activity"/>
    <property type="evidence" value="ECO:0007669"/>
    <property type="project" value="UniProtKB-KW"/>
</dbReference>
<dbReference type="PANTHER" id="PTHR43042">
    <property type="entry name" value="SAM-DEPENDENT METHYLTRANSFERASE"/>
    <property type="match status" value="1"/>
</dbReference>
<dbReference type="AlphaFoldDB" id="A0A6P1Y1K9"/>
<evidence type="ECO:0000256" key="3">
    <source>
        <dbReference type="ARBA" id="ARBA00022691"/>
    </source>
</evidence>
<dbReference type="KEGG" id="trz:GWP43_09435"/>
<dbReference type="Gene3D" id="3.30.750.80">
    <property type="entry name" value="RNA methyltransferase domain (HRMD) like"/>
    <property type="match status" value="1"/>
</dbReference>
<evidence type="ECO:0000313" key="6">
    <source>
        <dbReference type="Proteomes" id="UP000464374"/>
    </source>
</evidence>
<gene>
    <name evidence="5" type="ORF">GWP43_09435</name>
</gene>
<keyword evidence="1 5" id="KW-0489">Methyltransferase</keyword>
<dbReference type="CDD" id="cd02440">
    <property type="entry name" value="AdoMet_MTases"/>
    <property type="match status" value="1"/>
</dbReference>
<dbReference type="InterPro" id="IPR029063">
    <property type="entry name" value="SAM-dependent_MTases_sf"/>
</dbReference>
<dbReference type="Pfam" id="PF10672">
    <property type="entry name" value="Methyltrans_SAM"/>
    <property type="match status" value="1"/>
</dbReference>
<dbReference type="SUPFAM" id="SSF53335">
    <property type="entry name" value="S-adenosyl-L-methionine-dependent methyltransferases"/>
    <property type="match status" value="1"/>
</dbReference>
<evidence type="ECO:0000313" key="5">
    <source>
        <dbReference type="EMBL" id="QHX43621.1"/>
    </source>
</evidence>
<dbReference type="RefSeq" id="WP_162663936.1">
    <property type="nucleotide sequence ID" value="NZ_CP048020.1"/>
</dbReference>